<feature type="region of interest" description="Disordered" evidence="1">
    <location>
        <begin position="276"/>
        <end position="304"/>
    </location>
</feature>
<evidence type="ECO:0000256" key="1">
    <source>
        <dbReference type="SAM" id="MobiDB-lite"/>
    </source>
</evidence>
<comment type="caution">
    <text evidence="2">The sequence shown here is derived from an EMBL/GenBank/DDBJ whole genome shotgun (WGS) entry which is preliminary data.</text>
</comment>
<sequence length="466" mass="54408">MQYVEKKSNSLLVSLDSLPKDILEKLKDYRSIQEERTDDAEVEDCFRSRSCDLPSTPRSRVSSSPSTPRSKLSDDLIFKYPPSFQDFSENNGLKSPRKYLERAEHSPYSDTDHCQLFGDNSDWMMAERLKPRTPPVSPDTSSRSSTCSFTDRDRYPVLNRSPESCFVCPSPSPRMERYLQSPRLERTSQKRCISPRNRLEHHDFLEKTPVKQVSQDPQLPARSMTGSSHKTESNSDQLSPGYYAREVVNRSSPVRRIPDFPADYVDERRGVRKQLVFESHPRRQEDKYCHREQYSPRLPSTSNQRFDYEEADLLSERLRDPESTALLSQILDQLSKRKRKTSERSDCDCDYEDRSAKKRRSDLKRQMNMNYLKQLETDVTVLNKQLRQSELETRPDNNCSCAIMERNFLQMAENAYKNIRRHDTSADGFAQFRKELTETNKILKDSLTVLNNMKEFCEHRSVVGLT</sequence>
<feature type="compositionally biased region" description="Basic and acidic residues" evidence="1">
    <location>
        <begin position="197"/>
        <end position="209"/>
    </location>
</feature>
<feature type="compositionally biased region" description="Polar residues" evidence="1">
    <location>
        <begin position="224"/>
        <end position="238"/>
    </location>
</feature>
<feature type="region of interest" description="Disordered" evidence="1">
    <location>
        <begin position="131"/>
        <end position="151"/>
    </location>
</feature>
<reference evidence="2" key="1">
    <citation type="submission" date="2018-11" db="EMBL/GenBank/DDBJ databases">
        <authorList>
            <person name="Alioto T."/>
            <person name="Alioto T."/>
        </authorList>
    </citation>
    <scope>NUCLEOTIDE SEQUENCE</scope>
</reference>
<feature type="compositionally biased region" description="Low complexity" evidence="1">
    <location>
        <begin position="138"/>
        <end position="149"/>
    </location>
</feature>
<organism evidence="2 3">
    <name type="scientific">Mytilus galloprovincialis</name>
    <name type="common">Mediterranean mussel</name>
    <dbReference type="NCBI Taxonomy" id="29158"/>
    <lineage>
        <taxon>Eukaryota</taxon>
        <taxon>Metazoa</taxon>
        <taxon>Spiralia</taxon>
        <taxon>Lophotrochozoa</taxon>
        <taxon>Mollusca</taxon>
        <taxon>Bivalvia</taxon>
        <taxon>Autobranchia</taxon>
        <taxon>Pteriomorphia</taxon>
        <taxon>Mytilida</taxon>
        <taxon>Mytiloidea</taxon>
        <taxon>Mytilidae</taxon>
        <taxon>Mytilinae</taxon>
        <taxon>Mytilus</taxon>
    </lineage>
</organism>
<evidence type="ECO:0000313" key="3">
    <source>
        <dbReference type="Proteomes" id="UP000596742"/>
    </source>
</evidence>
<proteinExistence type="predicted"/>
<feature type="region of interest" description="Disordered" evidence="1">
    <location>
        <begin position="180"/>
        <end position="243"/>
    </location>
</feature>
<feature type="compositionally biased region" description="Low complexity" evidence="1">
    <location>
        <begin position="54"/>
        <end position="70"/>
    </location>
</feature>
<dbReference type="AlphaFoldDB" id="A0A8B6GTC5"/>
<evidence type="ECO:0000313" key="2">
    <source>
        <dbReference type="EMBL" id="VDI69188.1"/>
    </source>
</evidence>
<dbReference type="EMBL" id="UYJE01009010">
    <property type="protein sequence ID" value="VDI69188.1"/>
    <property type="molecule type" value="Genomic_DNA"/>
</dbReference>
<dbReference type="OrthoDB" id="6123445at2759"/>
<feature type="region of interest" description="Disordered" evidence="1">
    <location>
        <begin position="48"/>
        <end position="75"/>
    </location>
</feature>
<feature type="compositionally biased region" description="Basic and acidic residues" evidence="1">
    <location>
        <begin position="279"/>
        <end position="294"/>
    </location>
</feature>
<keyword evidence="3" id="KW-1185">Reference proteome</keyword>
<accession>A0A8B6GTC5</accession>
<protein>
    <submittedName>
        <fullName evidence="2">Uncharacterized protein</fullName>
    </submittedName>
</protein>
<dbReference type="Proteomes" id="UP000596742">
    <property type="component" value="Unassembled WGS sequence"/>
</dbReference>
<name>A0A8B6GTC5_MYTGA</name>
<gene>
    <name evidence="2" type="ORF">MGAL_10B012317</name>
</gene>